<organism evidence="1 2">
    <name type="scientific">Parasponia andersonii</name>
    <name type="common">Sponia andersonii</name>
    <dbReference type="NCBI Taxonomy" id="3476"/>
    <lineage>
        <taxon>Eukaryota</taxon>
        <taxon>Viridiplantae</taxon>
        <taxon>Streptophyta</taxon>
        <taxon>Embryophyta</taxon>
        <taxon>Tracheophyta</taxon>
        <taxon>Spermatophyta</taxon>
        <taxon>Magnoliopsida</taxon>
        <taxon>eudicotyledons</taxon>
        <taxon>Gunneridae</taxon>
        <taxon>Pentapetalae</taxon>
        <taxon>rosids</taxon>
        <taxon>fabids</taxon>
        <taxon>Rosales</taxon>
        <taxon>Cannabaceae</taxon>
        <taxon>Parasponia</taxon>
    </lineage>
</organism>
<dbReference type="EMBL" id="JXTB01000060">
    <property type="protein sequence ID" value="PON68757.1"/>
    <property type="molecule type" value="Genomic_DNA"/>
</dbReference>
<evidence type="ECO:0000313" key="1">
    <source>
        <dbReference type="EMBL" id="PON68757.1"/>
    </source>
</evidence>
<name>A0A2P5D645_PARAD</name>
<comment type="caution">
    <text evidence="1">The sequence shown here is derived from an EMBL/GenBank/DDBJ whole genome shotgun (WGS) entry which is preliminary data.</text>
</comment>
<accession>A0A2P5D645</accession>
<sequence>MFYKVPIRFAEKKCENVPQLEQHYISHGPLNENLDPRLNEKERKIRPVEELIEFLVDENKQTKKLKFGKNLYEE</sequence>
<keyword evidence="2" id="KW-1185">Reference proteome</keyword>
<protein>
    <submittedName>
        <fullName evidence="1">Uncharacterized protein</fullName>
    </submittedName>
</protein>
<dbReference type="OrthoDB" id="2441647at2759"/>
<gene>
    <name evidence="1" type="ORF">PanWU01x14_093630</name>
</gene>
<proteinExistence type="predicted"/>
<reference evidence="2" key="1">
    <citation type="submission" date="2016-06" db="EMBL/GenBank/DDBJ databases">
        <title>Parallel loss of symbiosis genes in relatives of nitrogen-fixing non-legume Parasponia.</title>
        <authorList>
            <person name="Van Velzen R."/>
            <person name="Holmer R."/>
            <person name="Bu F."/>
            <person name="Rutten L."/>
            <person name="Van Zeijl A."/>
            <person name="Liu W."/>
            <person name="Santuari L."/>
            <person name="Cao Q."/>
            <person name="Sharma T."/>
            <person name="Shen D."/>
            <person name="Roswanjaya Y."/>
            <person name="Wardhani T."/>
            <person name="Kalhor M.S."/>
            <person name="Jansen J."/>
            <person name="Van den Hoogen J."/>
            <person name="Gungor B."/>
            <person name="Hartog M."/>
            <person name="Hontelez J."/>
            <person name="Verver J."/>
            <person name="Yang W.-C."/>
            <person name="Schijlen E."/>
            <person name="Repin R."/>
            <person name="Schilthuizen M."/>
            <person name="Schranz E."/>
            <person name="Heidstra R."/>
            <person name="Miyata K."/>
            <person name="Fedorova E."/>
            <person name="Kohlen W."/>
            <person name="Bisseling T."/>
            <person name="Smit S."/>
            <person name="Geurts R."/>
        </authorList>
    </citation>
    <scope>NUCLEOTIDE SEQUENCE [LARGE SCALE GENOMIC DNA]</scope>
    <source>
        <strain evidence="2">cv. WU1-14</strain>
    </source>
</reference>
<evidence type="ECO:0000313" key="2">
    <source>
        <dbReference type="Proteomes" id="UP000237105"/>
    </source>
</evidence>
<dbReference type="Proteomes" id="UP000237105">
    <property type="component" value="Unassembled WGS sequence"/>
</dbReference>
<dbReference type="AlphaFoldDB" id="A0A2P5D645"/>